<evidence type="ECO:0000313" key="4">
    <source>
        <dbReference type="Proteomes" id="UP000011958"/>
    </source>
</evidence>
<dbReference type="STRING" id="1069680.M7NN94"/>
<evidence type="ECO:0000256" key="2">
    <source>
        <dbReference type="ARBA" id="ARBA00059637"/>
    </source>
</evidence>
<dbReference type="PANTHER" id="PTHR11803:SF58">
    <property type="entry name" value="PROTEIN HMF1-RELATED"/>
    <property type="match status" value="1"/>
</dbReference>
<dbReference type="InterPro" id="IPR006175">
    <property type="entry name" value="YjgF/YER057c/UK114"/>
</dbReference>
<comment type="similarity">
    <text evidence="1">Belongs to the RutC family.</text>
</comment>
<dbReference type="CDD" id="cd00448">
    <property type="entry name" value="YjgF_YER057c_UK114_family"/>
    <property type="match status" value="1"/>
</dbReference>
<dbReference type="SUPFAM" id="SSF55298">
    <property type="entry name" value="YjgF-like"/>
    <property type="match status" value="1"/>
</dbReference>
<gene>
    <name evidence="3" type="ORF">PNEG_03067</name>
</gene>
<dbReference type="AlphaFoldDB" id="M7NN94"/>
<protein>
    <submittedName>
        <fullName evidence="3">Uncharacterized protein</fullName>
    </submittedName>
</protein>
<dbReference type="RefSeq" id="XP_007875123.1">
    <property type="nucleotide sequence ID" value="XM_007876932.1"/>
</dbReference>
<dbReference type="OrthoDB" id="309640at2759"/>
<dbReference type="InterPro" id="IPR006056">
    <property type="entry name" value="RidA"/>
</dbReference>
<dbReference type="PROSITE" id="PS01094">
    <property type="entry name" value="UPF0076"/>
    <property type="match status" value="1"/>
</dbReference>
<dbReference type="InterPro" id="IPR035959">
    <property type="entry name" value="RutC-like_sf"/>
</dbReference>
<dbReference type="PANTHER" id="PTHR11803">
    <property type="entry name" value="2-IMINOBUTANOATE/2-IMINOPROPANOATE DEAMINASE RIDA"/>
    <property type="match status" value="1"/>
</dbReference>
<dbReference type="GO" id="GO:0019239">
    <property type="term" value="F:deaminase activity"/>
    <property type="evidence" value="ECO:0007669"/>
    <property type="project" value="TreeGrafter"/>
</dbReference>
<name>M7NN94_PNEMU</name>
<evidence type="ECO:0000313" key="3">
    <source>
        <dbReference type="EMBL" id="EMR08591.1"/>
    </source>
</evidence>
<dbReference type="NCBIfam" id="TIGR00004">
    <property type="entry name" value="Rid family detoxifying hydrolase"/>
    <property type="match status" value="1"/>
</dbReference>
<organism evidence="3 4">
    <name type="scientific">Pneumocystis murina (strain B123)</name>
    <name type="common">Mouse pneumocystis pneumonia agent</name>
    <name type="synonym">Pneumocystis carinii f. sp. muris</name>
    <dbReference type="NCBI Taxonomy" id="1069680"/>
    <lineage>
        <taxon>Eukaryota</taxon>
        <taxon>Fungi</taxon>
        <taxon>Dikarya</taxon>
        <taxon>Ascomycota</taxon>
        <taxon>Taphrinomycotina</taxon>
        <taxon>Pneumocystomycetes</taxon>
        <taxon>Pneumocystaceae</taxon>
        <taxon>Pneumocystis</taxon>
    </lineage>
</organism>
<comment type="function">
    <text evidence="2">Plays a role in the maintenance of mitochondrial DNA.</text>
</comment>
<dbReference type="InterPro" id="IPR019897">
    <property type="entry name" value="RidA_CS"/>
</dbReference>
<dbReference type="eggNOG" id="KOG2317">
    <property type="taxonomic scope" value="Eukaryota"/>
</dbReference>
<evidence type="ECO:0000256" key="1">
    <source>
        <dbReference type="ARBA" id="ARBA00010552"/>
    </source>
</evidence>
<comment type="caution">
    <text evidence="3">The sequence shown here is derived from an EMBL/GenBank/DDBJ whole genome shotgun (WGS) entry which is preliminary data.</text>
</comment>
<dbReference type="VEuPathDB" id="FungiDB:PNEG_03067"/>
<accession>M7NN94</accession>
<sequence length="129" mass="14095">MTKTLEIVHSDCAPPAIGPYSQAIKANGLIFCSGQLPALANGCLVTTSIGEQTKACLDNLRHVLEAGNSCLEKVVKVTVFLSDMCHFKEFNETYEKVFGSYRPARCCVAVRELPRSVDVEIECIAVENK</sequence>
<dbReference type="Proteomes" id="UP000011958">
    <property type="component" value="Unassembled WGS sequence"/>
</dbReference>
<reference evidence="4" key="1">
    <citation type="journal article" date="2016" name="Nat. Commun.">
        <title>Genome analysis of three Pneumocystis species reveals adaptation mechanisms to life exclusively in mammalian hosts.</title>
        <authorList>
            <person name="Ma L."/>
            <person name="Chen Z."/>
            <person name="Huang D.W."/>
            <person name="Kutty G."/>
            <person name="Ishihara M."/>
            <person name="Wang H."/>
            <person name="Abouelleil A."/>
            <person name="Bishop L."/>
            <person name="Davey E."/>
            <person name="Deng R."/>
            <person name="Deng X."/>
            <person name="Fan L."/>
            <person name="Fantoni G."/>
            <person name="Fitzgerald M."/>
            <person name="Gogineni E."/>
            <person name="Goldberg J.M."/>
            <person name="Handley G."/>
            <person name="Hu X."/>
            <person name="Huber C."/>
            <person name="Jiao X."/>
            <person name="Jones K."/>
            <person name="Levin J.Z."/>
            <person name="Liu Y."/>
            <person name="Macdonald P."/>
            <person name="Melnikov A."/>
            <person name="Raley C."/>
            <person name="Sassi M."/>
            <person name="Sherman B.T."/>
            <person name="Song X."/>
            <person name="Sykes S."/>
            <person name="Tran B."/>
            <person name="Walsh L."/>
            <person name="Xia Y."/>
            <person name="Yang J."/>
            <person name="Young S."/>
            <person name="Zeng Q."/>
            <person name="Zheng X."/>
            <person name="Stephens R."/>
            <person name="Nusbaum C."/>
            <person name="Birren B.W."/>
            <person name="Azadi P."/>
            <person name="Lempicki R.A."/>
            <person name="Cuomo C.A."/>
            <person name="Kovacs J.A."/>
        </authorList>
    </citation>
    <scope>NUCLEOTIDE SEQUENCE [LARGE SCALE GENOMIC DNA]</scope>
    <source>
        <strain evidence="4">B123</strain>
    </source>
</reference>
<dbReference type="EMBL" id="AFWA02000015">
    <property type="protein sequence ID" value="EMR08591.1"/>
    <property type="molecule type" value="Genomic_DNA"/>
</dbReference>
<proteinExistence type="inferred from homology"/>
<dbReference type="HOGENOM" id="CLU_100715_7_2_1"/>
<keyword evidence="4" id="KW-1185">Reference proteome</keyword>
<dbReference type="Gene3D" id="3.30.1330.40">
    <property type="entry name" value="RutC-like"/>
    <property type="match status" value="1"/>
</dbReference>
<dbReference type="FunFam" id="3.30.1330.40:FF:000001">
    <property type="entry name" value="L-PSP family endoribonuclease"/>
    <property type="match status" value="1"/>
</dbReference>
<dbReference type="GeneID" id="19896754"/>
<dbReference type="GO" id="GO:0005739">
    <property type="term" value="C:mitochondrion"/>
    <property type="evidence" value="ECO:0007669"/>
    <property type="project" value="TreeGrafter"/>
</dbReference>
<dbReference type="OMA" id="GSYFKEP"/>
<dbReference type="Pfam" id="PF01042">
    <property type="entry name" value="Ribonuc_L-PSP"/>
    <property type="match status" value="1"/>
</dbReference>
<dbReference type="GO" id="GO:0005829">
    <property type="term" value="C:cytosol"/>
    <property type="evidence" value="ECO:0007669"/>
    <property type="project" value="TreeGrafter"/>
</dbReference>